<accession>A0A328E953</accession>
<gene>
    <name evidence="1" type="ORF">DM860_001713</name>
</gene>
<proteinExistence type="predicted"/>
<dbReference type="EMBL" id="NQVE01000009">
    <property type="protein sequence ID" value="RAL54585.1"/>
    <property type="molecule type" value="Genomic_DNA"/>
</dbReference>
<dbReference type="AlphaFoldDB" id="A0A328E953"/>
<evidence type="ECO:0000313" key="1">
    <source>
        <dbReference type="EMBL" id="RAL54585.1"/>
    </source>
</evidence>
<comment type="caution">
    <text evidence="1">The sequence shown here is derived from an EMBL/GenBank/DDBJ whole genome shotgun (WGS) entry which is preliminary data.</text>
</comment>
<reference evidence="1 2" key="1">
    <citation type="submission" date="2018-06" db="EMBL/GenBank/DDBJ databases">
        <title>The Genome of Cuscuta australis (Dodder) Provides Insight into the Evolution of Plant Parasitism.</title>
        <authorList>
            <person name="Liu H."/>
        </authorList>
    </citation>
    <scope>NUCLEOTIDE SEQUENCE [LARGE SCALE GENOMIC DNA]</scope>
    <source>
        <strain evidence="2">cv. Yunnan</strain>
        <tissue evidence="1">Vines</tissue>
    </source>
</reference>
<keyword evidence="2" id="KW-1185">Reference proteome</keyword>
<sequence length="71" mass="7853">MPQIPRAVVILLLGRDVSSYRILANMSEYFGSPKSISVKACSYPRRRVLFCGSDTRLSKTKAAFRQISGTG</sequence>
<name>A0A328E953_9ASTE</name>
<dbReference type="Proteomes" id="UP000249390">
    <property type="component" value="Unassembled WGS sequence"/>
</dbReference>
<evidence type="ECO:0000313" key="2">
    <source>
        <dbReference type="Proteomes" id="UP000249390"/>
    </source>
</evidence>
<organism evidence="1 2">
    <name type="scientific">Cuscuta australis</name>
    <dbReference type="NCBI Taxonomy" id="267555"/>
    <lineage>
        <taxon>Eukaryota</taxon>
        <taxon>Viridiplantae</taxon>
        <taxon>Streptophyta</taxon>
        <taxon>Embryophyta</taxon>
        <taxon>Tracheophyta</taxon>
        <taxon>Spermatophyta</taxon>
        <taxon>Magnoliopsida</taxon>
        <taxon>eudicotyledons</taxon>
        <taxon>Gunneridae</taxon>
        <taxon>Pentapetalae</taxon>
        <taxon>asterids</taxon>
        <taxon>lamiids</taxon>
        <taxon>Solanales</taxon>
        <taxon>Convolvulaceae</taxon>
        <taxon>Cuscuteae</taxon>
        <taxon>Cuscuta</taxon>
        <taxon>Cuscuta subgen. Grammica</taxon>
        <taxon>Cuscuta sect. Cleistogrammica</taxon>
    </lineage>
</organism>
<protein>
    <submittedName>
        <fullName evidence="1">Uncharacterized protein</fullName>
    </submittedName>
</protein>